<dbReference type="CDD" id="cd04458">
    <property type="entry name" value="CSP_CDS"/>
    <property type="match status" value="1"/>
</dbReference>
<dbReference type="InterPro" id="IPR011129">
    <property type="entry name" value="CSD"/>
</dbReference>
<dbReference type="AlphaFoldDB" id="A0AB34HTA7"/>
<dbReference type="PROSITE" id="PS51857">
    <property type="entry name" value="CSD_2"/>
    <property type="match status" value="1"/>
</dbReference>
<comment type="caution">
    <text evidence="3">The sequence shown here is derived from an EMBL/GenBank/DDBJ whole genome shotgun (WGS) entry which is preliminary data.</text>
</comment>
<evidence type="ECO:0000313" key="3">
    <source>
        <dbReference type="EMBL" id="KAJ8794338.1"/>
    </source>
</evidence>
<dbReference type="PANTHER" id="PTHR11544">
    <property type="entry name" value="COLD SHOCK DOMAIN CONTAINING PROTEINS"/>
    <property type="match status" value="1"/>
</dbReference>
<dbReference type="InterPro" id="IPR012340">
    <property type="entry name" value="NA-bd_OB-fold"/>
</dbReference>
<feature type="compositionally biased region" description="Low complexity" evidence="1">
    <location>
        <begin position="48"/>
        <end position="62"/>
    </location>
</feature>
<name>A0AB34HTA7_ESCRO</name>
<evidence type="ECO:0000259" key="2">
    <source>
        <dbReference type="PROSITE" id="PS51857"/>
    </source>
</evidence>
<gene>
    <name evidence="3" type="ORF">J1605_019000</name>
</gene>
<dbReference type="InterPro" id="IPR002059">
    <property type="entry name" value="CSP_DNA-bd"/>
</dbReference>
<dbReference type="FunFam" id="2.40.50.140:FF:000054">
    <property type="entry name" value="Nuclease-sensitive element-binding protein 1"/>
    <property type="match status" value="1"/>
</dbReference>
<dbReference type="Pfam" id="PF00313">
    <property type="entry name" value="CSD"/>
    <property type="match status" value="1"/>
</dbReference>
<dbReference type="GO" id="GO:0003676">
    <property type="term" value="F:nucleic acid binding"/>
    <property type="evidence" value="ECO:0007669"/>
    <property type="project" value="InterPro"/>
</dbReference>
<dbReference type="PRINTS" id="PR00050">
    <property type="entry name" value="COLDSHOCK"/>
</dbReference>
<evidence type="ECO:0000313" key="4">
    <source>
        <dbReference type="Proteomes" id="UP001159641"/>
    </source>
</evidence>
<protein>
    <recommendedName>
        <fullName evidence="2">CSD domain-containing protein</fullName>
    </recommendedName>
</protein>
<proteinExistence type="predicted"/>
<dbReference type="Gene3D" id="2.40.50.140">
    <property type="entry name" value="Nucleic acid-binding proteins"/>
    <property type="match status" value="1"/>
</dbReference>
<organism evidence="3 4">
    <name type="scientific">Eschrichtius robustus</name>
    <name type="common">California gray whale</name>
    <name type="synonym">Eschrichtius gibbosus</name>
    <dbReference type="NCBI Taxonomy" id="9764"/>
    <lineage>
        <taxon>Eukaryota</taxon>
        <taxon>Metazoa</taxon>
        <taxon>Chordata</taxon>
        <taxon>Craniata</taxon>
        <taxon>Vertebrata</taxon>
        <taxon>Euteleostomi</taxon>
        <taxon>Mammalia</taxon>
        <taxon>Eutheria</taxon>
        <taxon>Laurasiatheria</taxon>
        <taxon>Artiodactyla</taxon>
        <taxon>Whippomorpha</taxon>
        <taxon>Cetacea</taxon>
        <taxon>Mysticeti</taxon>
        <taxon>Eschrichtiidae</taxon>
        <taxon>Eschrichtius</taxon>
    </lineage>
</organism>
<reference evidence="3 4" key="1">
    <citation type="submission" date="2022-11" db="EMBL/GenBank/DDBJ databases">
        <title>Whole genome sequence of Eschrichtius robustus ER-17-0199.</title>
        <authorList>
            <person name="Bruniche-Olsen A."/>
            <person name="Black A.N."/>
            <person name="Fields C.J."/>
            <person name="Walden K."/>
            <person name="Dewoody J.A."/>
        </authorList>
    </citation>
    <scope>NUCLEOTIDE SEQUENCE [LARGE SCALE GENOMIC DNA]</scope>
    <source>
        <strain evidence="3">ER-17-0199</strain>
        <tissue evidence="3">Blubber</tissue>
    </source>
</reference>
<dbReference type="InterPro" id="IPR050181">
    <property type="entry name" value="Cold_shock_domain"/>
</dbReference>
<dbReference type="SUPFAM" id="SSF50249">
    <property type="entry name" value="Nucleic acid-binding proteins"/>
    <property type="match status" value="1"/>
</dbReference>
<accession>A0AB34HTA7</accession>
<sequence length="204" mass="21563">MVAGAESGPQRALSSPTTAAGLVTITSREEPQLPQPAPVTITATVSSEAETQQPPAAPTPTALSAADTKPRTTGSGGPGGLTSAAPAGRDKKVIATKVLGTVKWFNVRNGYGFINRDDTKEDVFVHQTAIKKNNPRKYLRSVGDGETVEFDVVEGEKGAEAANVTGPGGVPVQGSKYAANCNHYRRYPRRKGPPRNYQQNYQNS</sequence>
<keyword evidence="4" id="KW-1185">Reference proteome</keyword>
<dbReference type="Proteomes" id="UP001159641">
    <property type="component" value="Unassembled WGS sequence"/>
</dbReference>
<dbReference type="InterPro" id="IPR019844">
    <property type="entry name" value="CSD_CS"/>
</dbReference>
<evidence type="ECO:0000256" key="1">
    <source>
        <dbReference type="SAM" id="MobiDB-lite"/>
    </source>
</evidence>
<feature type="region of interest" description="Disordered" evidence="1">
    <location>
        <begin position="185"/>
        <end position="204"/>
    </location>
</feature>
<feature type="domain" description="CSD" evidence="2">
    <location>
        <begin position="97"/>
        <end position="166"/>
    </location>
</feature>
<feature type="region of interest" description="Disordered" evidence="1">
    <location>
        <begin position="1"/>
        <end position="86"/>
    </location>
</feature>
<dbReference type="PROSITE" id="PS00352">
    <property type="entry name" value="CSD_1"/>
    <property type="match status" value="1"/>
</dbReference>
<dbReference type="EMBL" id="JAIQCJ010000857">
    <property type="protein sequence ID" value="KAJ8794338.1"/>
    <property type="molecule type" value="Genomic_DNA"/>
</dbReference>
<dbReference type="SMART" id="SM00357">
    <property type="entry name" value="CSP"/>
    <property type="match status" value="1"/>
</dbReference>